<name>A0A090AIX7_9GAMM</name>
<accession>A0A090AIX7</accession>
<organism evidence="1 2">
    <name type="scientific">Thioploca ingrica</name>
    <dbReference type="NCBI Taxonomy" id="40754"/>
    <lineage>
        <taxon>Bacteria</taxon>
        <taxon>Pseudomonadati</taxon>
        <taxon>Pseudomonadota</taxon>
        <taxon>Gammaproteobacteria</taxon>
        <taxon>Thiotrichales</taxon>
        <taxon>Thiotrichaceae</taxon>
        <taxon>Thioploca</taxon>
    </lineage>
</organism>
<dbReference type="EMBL" id="AP014633">
    <property type="protein sequence ID" value="BAP57344.1"/>
    <property type="molecule type" value="Genomic_DNA"/>
</dbReference>
<dbReference type="HOGENOM" id="CLU_2721024_0_0_6"/>
<gene>
    <name evidence="1" type="ORF">THII_3047</name>
</gene>
<dbReference type="AlphaFoldDB" id="A0A090AIX7"/>
<dbReference type="Proteomes" id="UP000031623">
    <property type="component" value="Chromosome"/>
</dbReference>
<evidence type="ECO:0000313" key="1">
    <source>
        <dbReference type="EMBL" id="BAP57344.1"/>
    </source>
</evidence>
<evidence type="ECO:0000313" key="2">
    <source>
        <dbReference type="Proteomes" id="UP000031623"/>
    </source>
</evidence>
<keyword evidence="2" id="KW-1185">Reference proteome</keyword>
<protein>
    <submittedName>
        <fullName evidence="1">Uncharacterized protein</fullName>
    </submittedName>
</protein>
<proteinExistence type="predicted"/>
<sequence>MKFSDEDVELLAELFEEQQYQDELMLGLQTIDSHMLVPSNQDWHPDFAEIYNQLIELEDGLPYIPYISLVKH</sequence>
<reference evidence="1 2" key="1">
    <citation type="journal article" date="2014" name="ISME J.">
        <title>Ecophysiology of Thioploca ingrica as revealed by the complete genome sequence supplemented with proteomic evidence.</title>
        <authorList>
            <person name="Kojima H."/>
            <person name="Ogura Y."/>
            <person name="Yamamoto N."/>
            <person name="Togashi T."/>
            <person name="Mori H."/>
            <person name="Watanabe T."/>
            <person name="Nemoto F."/>
            <person name="Kurokawa K."/>
            <person name="Hayashi T."/>
            <person name="Fukui M."/>
        </authorList>
    </citation>
    <scope>NUCLEOTIDE SEQUENCE [LARGE SCALE GENOMIC DNA]</scope>
</reference>
<dbReference type="KEGG" id="tig:THII_3047"/>